<organism evidence="17 18">
    <name type="scientific">Ileibacterium valens</name>
    <dbReference type="NCBI Taxonomy" id="1862668"/>
    <lineage>
        <taxon>Bacteria</taxon>
        <taxon>Bacillati</taxon>
        <taxon>Bacillota</taxon>
        <taxon>Erysipelotrichia</taxon>
        <taxon>Erysipelotrichales</taxon>
        <taxon>Erysipelotrichaceae</taxon>
        <taxon>Ileibacterium</taxon>
    </lineage>
</organism>
<dbReference type="NCBIfam" id="TIGR01205">
    <property type="entry name" value="D_ala_D_alaTIGR"/>
    <property type="match status" value="1"/>
</dbReference>
<dbReference type="PANTHER" id="PTHR23132">
    <property type="entry name" value="D-ALANINE--D-ALANINE LIGASE"/>
    <property type="match status" value="1"/>
</dbReference>
<feature type="binding site" evidence="14">
    <location>
        <position position="308"/>
    </location>
    <ligand>
        <name>Mg(2+)</name>
        <dbReference type="ChEBI" id="CHEBI:18420"/>
        <label>1</label>
    </ligand>
</feature>
<keyword evidence="7 14" id="KW-0460">Magnesium</keyword>
<dbReference type="GO" id="GO:0071555">
    <property type="term" value="P:cell wall organization"/>
    <property type="evidence" value="ECO:0007669"/>
    <property type="project" value="UniProtKB-KW"/>
</dbReference>
<feature type="active site" evidence="13">
    <location>
        <position position="319"/>
    </location>
</feature>
<comment type="subcellular location">
    <subcellularLocation>
        <location evidence="12">Cytoplasm</location>
    </subcellularLocation>
</comment>
<keyword evidence="8 12" id="KW-0133">Cell shape</keyword>
<evidence type="ECO:0000256" key="7">
    <source>
        <dbReference type="ARBA" id="ARBA00022842"/>
    </source>
</evidence>
<dbReference type="Pfam" id="PF07478">
    <property type="entry name" value="Dala_Dala_lig_C"/>
    <property type="match status" value="1"/>
</dbReference>
<accession>A0A1U7NII5</accession>
<dbReference type="InterPro" id="IPR011127">
    <property type="entry name" value="Dala_Dala_lig_N"/>
</dbReference>
<proteinExistence type="inferred from homology"/>
<dbReference type="EC" id="6.3.2.4" evidence="12"/>
<comment type="similarity">
    <text evidence="2 12">Belongs to the D-alanine--D-alanine ligase family.</text>
</comment>
<keyword evidence="5 15" id="KW-0547">Nucleotide-binding</keyword>
<comment type="function">
    <text evidence="12">Cell wall formation.</text>
</comment>
<dbReference type="UniPathway" id="UPA00219"/>
<dbReference type="GeneID" id="82201989"/>
<gene>
    <name evidence="12" type="primary">ddl</name>
    <name evidence="17" type="ORF">BO222_01900</name>
</gene>
<evidence type="ECO:0000256" key="13">
    <source>
        <dbReference type="PIRSR" id="PIRSR039102-1"/>
    </source>
</evidence>
<dbReference type="HAMAP" id="MF_00047">
    <property type="entry name" value="Dala_Dala_lig"/>
    <property type="match status" value="1"/>
</dbReference>
<dbReference type="Proteomes" id="UP000186341">
    <property type="component" value="Unassembled WGS sequence"/>
</dbReference>
<evidence type="ECO:0000259" key="16">
    <source>
        <dbReference type="PROSITE" id="PS50975"/>
    </source>
</evidence>
<dbReference type="PROSITE" id="PS00844">
    <property type="entry name" value="DALA_DALA_LIGASE_2"/>
    <property type="match status" value="1"/>
</dbReference>
<feature type="active site" evidence="13">
    <location>
        <position position="183"/>
    </location>
</feature>
<dbReference type="Pfam" id="PF01820">
    <property type="entry name" value="Dala_Dala_lig_N"/>
    <property type="match status" value="1"/>
</dbReference>
<keyword evidence="18" id="KW-1185">Reference proteome</keyword>
<dbReference type="PROSITE" id="PS50975">
    <property type="entry name" value="ATP_GRASP"/>
    <property type="match status" value="1"/>
</dbReference>
<sequence>MKKTDLGVVFGGQSSEYSVSLHSAASFLRDLNKDRYNLTLIGIDKQGQPWVYYGSIDDLEHDHWKKDAVKAAWVHQGILPLDPSKDSEEIHLDVVFPVVHGKNGEDGAIQGLLQMLNIHYVGCDVLSSALCMDKELMHIVLDESKIPCAPYLCLKKDQPEPSFEEIADLIELPWVIKPCNAGSSYGVHFVDNELQFSKAVEDAFKYDGRGKILVEKAVDGFEIGCAVMGNEHLFAGSVDEIETSHPVFDFEGKYDMVDSHIYCPARISKEEFEKARGLAKAAYQAMGCQGMARVDMFRLKDGSIIINEINTIPGMTATSRYPSMMKEAGKPFNKLIDELIDLAMEKPVGVC</sequence>
<dbReference type="InterPro" id="IPR011095">
    <property type="entry name" value="Dala_Dala_lig_C"/>
</dbReference>
<evidence type="ECO:0000256" key="15">
    <source>
        <dbReference type="PROSITE-ProRule" id="PRU00409"/>
    </source>
</evidence>
<name>A0A1U7NII5_9FIRM</name>
<dbReference type="Gene3D" id="3.30.1490.20">
    <property type="entry name" value="ATP-grasp fold, A domain"/>
    <property type="match status" value="1"/>
</dbReference>
<dbReference type="GO" id="GO:0008360">
    <property type="term" value="P:regulation of cell shape"/>
    <property type="evidence" value="ECO:0007669"/>
    <property type="project" value="UniProtKB-KW"/>
</dbReference>
<evidence type="ECO:0000256" key="12">
    <source>
        <dbReference type="HAMAP-Rule" id="MF_00047"/>
    </source>
</evidence>
<dbReference type="NCBIfam" id="NF002528">
    <property type="entry name" value="PRK01966.1-4"/>
    <property type="match status" value="1"/>
</dbReference>
<evidence type="ECO:0000256" key="10">
    <source>
        <dbReference type="ARBA" id="ARBA00023211"/>
    </source>
</evidence>
<evidence type="ECO:0000256" key="1">
    <source>
        <dbReference type="ARBA" id="ARBA00001936"/>
    </source>
</evidence>
<dbReference type="GO" id="GO:0046872">
    <property type="term" value="F:metal ion binding"/>
    <property type="evidence" value="ECO:0007669"/>
    <property type="project" value="UniProtKB-KW"/>
</dbReference>
<comment type="cofactor">
    <cofactor evidence="1">
        <name>Mn(2+)</name>
        <dbReference type="ChEBI" id="CHEBI:29035"/>
    </cofactor>
</comment>
<dbReference type="AlphaFoldDB" id="A0A1U7NII5"/>
<dbReference type="PIRSF" id="PIRSF039102">
    <property type="entry name" value="Ddl/VanB"/>
    <property type="match status" value="1"/>
</dbReference>
<evidence type="ECO:0000256" key="5">
    <source>
        <dbReference type="ARBA" id="ARBA00022741"/>
    </source>
</evidence>
<dbReference type="SUPFAM" id="SSF56059">
    <property type="entry name" value="Glutathione synthetase ATP-binding domain-like"/>
    <property type="match status" value="1"/>
</dbReference>
<keyword evidence="6 15" id="KW-0067">ATP-binding</keyword>
<keyword evidence="9 12" id="KW-0573">Peptidoglycan synthesis</keyword>
<keyword evidence="10 14" id="KW-0464">Manganese</keyword>
<dbReference type="PANTHER" id="PTHR23132:SF25">
    <property type="entry name" value="D-ALANINE--D-ALANINE LIGASE A"/>
    <property type="match status" value="1"/>
</dbReference>
<reference evidence="17 18" key="1">
    <citation type="submission" date="2016-11" db="EMBL/GenBank/DDBJ databases">
        <title>Description of two novel members of the family Erysipelotrichaceae: Ileibacterium lipovorans gen. nov., sp. nov. and Dubosiella newyorkensis, gen. nov., sp. nov.</title>
        <authorList>
            <person name="Cox L.M."/>
            <person name="Sohn J."/>
            <person name="Tyrrell K.L."/>
            <person name="Citron D.M."/>
            <person name="Lawson P.A."/>
            <person name="Patel N.B."/>
            <person name="Iizumi T."/>
            <person name="Perez-Perez G.I."/>
            <person name="Goldstein E.J."/>
            <person name="Blaser M.J."/>
        </authorList>
    </citation>
    <scope>NUCLEOTIDE SEQUENCE [LARGE SCALE GENOMIC DNA]</scope>
    <source>
        <strain evidence="17 18">NYU-BL-A3</strain>
    </source>
</reference>
<dbReference type="PROSITE" id="PS00843">
    <property type="entry name" value="DALA_DALA_LIGASE_1"/>
    <property type="match status" value="1"/>
</dbReference>
<keyword evidence="11 12" id="KW-0961">Cell wall biogenesis/degradation</keyword>
<dbReference type="RefSeq" id="WP_075817880.1">
    <property type="nucleotide sequence ID" value="NZ_CAOUMU010000122.1"/>
</dbReference>
<dbReference type="OrthoDB" id="9813261at2"/>
<evidence type="ECO:0000256" key="9">
    <source>
        <dbReference type="ARBA" id="ARBA00022984"/>
    </source>
</evidence>
<feature type="domain" description="ATP-grasp" evidence="16">
    <location>
        <begin position="138"/>
        <end position="341"/>
    </location>
</feature>
<dbReference type="EMBL" id="MPJW01000062">
    <property type="protein sequence ID" value="OLU42266.1"/>
    <property type="molecule type" value="Genomic_DNA"/>
</dbReference>
<feature type="binding site" evidence="14">
    <location>
        <position position="310"/>
    </location>
    <ligand>
        <name>Mg(2+)</name>
        <dbReference type="ChEBI" id="CHEBI:18420"/>
        <label>2</label>
    </ligand>
</feature>
<dbReference type="InterPro" id="IPR016185">
    <property type="entry name" value="PreATP-grasp_dom_sf"/>
</dbReference>
<feature type="binding site" evidence="14">
    <location>
        <position position="295"/>
    </location>
    <ligand>
        <name>Mg(2+)</name>
        <dbReference type="ChEBI" id="CHEBI:18420"/>
        <label>1</label>
    </ligand>
</feature>
<dbReference type="Gene3D" id="3.30.470.20">
    <property type="entry name" value="ATP-grasp fold, B domain"/>
    <property type="match status" value="1"/>
</dbReference>
<evidence type="ECO:0000256" key="3">
    <source>
        <dbReference type="ARBA" id="ARBA00022598"/>
    </source>
</evidence>
<keyword evidence="4 14" id="KW-0479">Metal-binding</keyword>
<evidence type="ECO:0000256" key="8">
    <source>
        <dbReference type="ARBA" id="ARBA00022960"/>
    </source>
</evidence>
<comment type="caution">
    <text evidence="17">The sequence shown here is derived from an EMBL/GenBank/DDBJ whole genome shotgun (WGS) entry which is preliminary data.</text>
</comment>
<evidence type="ECO:0000256" key="2">
    <source>
        <dbReference type="ARBA" id="ARBA00010871"/>
    </source>
</evidence>
<dbReference type="GO" id="GO:0005524">
    <property type="term" value="F:ATP binding"/>
    <property type="evidence" value="ECO:0007669"/>
    <property type="project" value="UniProtKB-UniRule"/>
</dbReference>
<dbReference type="SUPFAM" id="SSF52440">
    <property type="entry name" value="PreATP-grasp domain"/>
    <property type="match status" value="1"/>
</dbReference>
<dbReference type="Gene3D" id="3.40.50.20">
    <property type="match status" value="1"/>
</dbReference>
<evidence type="ECO:0000313" key="18">
    <source>
        <dbReference type="Proteomes" id="UP000186341"/>
    </source>
</evidence>
<dbReference type="InterPro" id="IPR000291">
    <property type="entry name" value="D-Ala_lig_Van_CS"/>
</dbReference>
<dbReference type="InterPro" id="IPR005905">
    <property type="entry name" value="D_ala_D_ala"/>
</dbReference>
<dbReference type="InterPro" id="IPR011761">
    <property type="entry name" value="ATP-grasp"/>
</dbReference>
<evidence type="ECO:0000256" key="4">
    <source>
        <dbReference type="ARBA" id="ARBA00022723"/>
    </source>
</evidence>
<comment type="catalytic activity">
    <reaction evidence="12">
        <text>2 D-alanine + ATP = D-alanyl-D-alanine + ADP + phosphate + H(+)</text>
        <dbReference type="Rhea" id="RHEA:11224"/>
        <dbReference type="ChEBI" id="CHEBI:15378"/>
        <dbReference type="ChEBI" id="CHEBI:30616"/>
        <dbReference type="ChEBI" id="CHEBI:43474"/>
        <dbReference type="ChEBI" id="CHEBI:57416"/>
        <dbReference type="ChEBI" id="CHEBI:57822"/>
        <dbReference type="ChEBI" id="CHEBI:456216"/>
        <dbReference type="EC" id="6.3.2.4"/>
    </reaction>
</comment>
<feature type="binding site" evidence="14">
    <location>
        <position position="308"/>
    </location>
    <ligand>
        <name>Mg(2+)</name>
        <dbReference type="ChEBI" id="CHEBI:18420"/>
        <label>2</label>
    </ligand>
</feature>
<evidence type="ECO:0000313" key="17">
    <source>
        <dbReference type="EMBL" id="OLU42266.1"/>
    </source>
</evidence>
<dbReference type="GO" id="GO:0009252">
    <property type="term" value="P:peptidoglycan biosynthetic process"/>
    <property type="evidence" value="ECO:0007669"/>
    <property type="project" value="UniProtKB-UniRule"/>
</dbReference>
<evidence type="ECO:0000256" key="11">
    <source>
        <dbReference type="ARBA" id="ARBA00023316"/>
    </source>
</evidence>
<dbReference type="GO" id="GO:0008716">
    <property type="term" value="F:D-alanine-D-alanine ligase activity"/>
    <property type="evidence" value="ECO:0007669"/>
    <property type="project" value="UniProtKB-UniRule"/>
</dbReference>
<protein>
    <recommendedName>
        <fullName evidence="12">D-alanine--D-alanine ligase</fullName>
        <ecNumber evidence="12">6.3.2.4</ecNumber>
    </recommendedName>
    <alternativeName>
        <fullName evidence="12">D-Ala-D-Ala ligase</fullName>
    </alternativeName>
    <alternativeName>
        <fullName evidence="12">D-alanylalanine synthetase</fullName>
    </alternativeName>
</protein>
<dbReference type="InterPro" id="IPR013815">
    <property type="entry name" value="ATP_grasp_subdomain_1"/>
</dbReference>
<comment type="pathway">
    <text evidence="12">Cell wall biogenesis; peptidoglycan biosynthesis.</text>
</comment>
<keyword evidence="3 12" id="KW-0436">Ligase</keyword>
<evidence type="ECO:0000256" key="14">
    <source>
        <dbReference type="PIRSR" id="PIRSR039102-3"/>
    </source>
</evidence>
<dbReference type="GO" id="GO:0005829">
    <property type="term" value="C:cytosol"/>
    <property type="evidence" value="ECO:0007669"/>
    <property type="project" value="TreeGrafter"/>
</dbReference>
<evidence type="ECO:0000256" key="6">
    <source>
        <dbReference type="ARBA" id="ARBA00022840"/>
    </source>
</evidence>
<feature type="active site" evidence="13">
    <location>
        <position position="16"/>
    </location>
</feature>
<keyword evidence="12" id="KW-0963">Cytoplasm</keyword>
<comment type="cofactor">
    <cofactor evidence="14">
        <name>Mg(2+)</name>
        <dbReference type="ChEBI" id="CHEBI:18420"/>
    </cofactor>
    <cofactor evidence="14">
        <name>Mn(2+)</name>
        <dbReference type="ChEBI" id="CHEBI:29035"/>
    </cofactor>
    <text evidence="14">Binds 2 magnesium or manganese ions per subunit.</text>
</comment>